<evidence type="ECO:0000313" key="2">
    <source>
        <dbReference type="EMBL" id="GMA40808.1"/>
    </source>
</evidence>
<keyword evidence="3" id="KW-1185">Reference proteome</keyword>
<protein>
    <submittedName>
        <fullName evidence="2">Uncharacterized protein</fullName>
    </submittedName>
</protein>
<dbReference type="Proteomes" id="UP001157126">
    <property type="component" value="Unassembled WGS sequence"/>
</dbReference>
<dbReference type="EMBL" id="BSUO01000001">
    <property type="protein sequence ID" value="GMA40808.1"/>
    <property type="molecule type" value="Genomic_DNA"/>
</dbReference>
<organism evidence="2 3">
    <name type="scientific">Mobilicoccus caccae</name>
    <dbReference type="NCBI Taxonomy" id="1859295"/>
    <lineage>
        <taxon>Bacteria</taxon>
        <taxon>Bacillati</taxon>
        <taxon>Actinomycetota</taxon>
        <taxon>Actinomycetes</taxon>
        <taxon>Micrococcales</taxon>
        <taxon>Dermatophilaceae</taxon>
        <taxon>Mobilicoccus</taxon>
    </lineage>
</organism>
<sequence length="56" mass="6646">MSSTDDATEREDAATDRERTVAPAQTRDDTDEGWGDWRDREDRDAWLKEQRPPHWD</sequence>
<feature type="compositionally biased region" description="Basic and acidic residues" evidence="1">
    <location>
        <begin position="10"/>
        <end position="20"/>
    </location>
</feature>
<evidence type="ECO:0000313" key="3">
    <source>
        <dbReference type="Proteomes" id="UP001157126"/>
    </source>
</evidence>
<feature type="compositionally biased region" description="Basic and acidic residues" evidence="1">
    <location>
        <begin position="35"/>
        <end position="56"/>
    </location>
</feature>
<comment type="caution">
    <text evidence="2">The sequence shown here is derived from an EMBL/GenBank/DDBJ whole genome shotgun (WGS) entry which is preliminary data.</text>
</comment>
<reference evidence="3" key="1">
    <citation type="journal article" date="2019" name="Int. J. Syst. Evol. Microbiol.">
        <title>The Global Catalogue of Microorganisms (GCM) 10K type strain sequencing project: providing services to taxonomists for standard genome sequencing and annotation.</title>
        <authorList>
            <consortium name="The Broad Institute Genomics Platform"/>
            <consortium name="The Broad Institute Genome Sequencing Center for Infectious Disease"/>
            <person name="Wu L."/>
            <person name="Ma J."/>
        </authorList>
    </citation>
    <scope>NUCLEOTIDE SEQUENCE [LARGE SCALE GENOMIC DNA]</scope>
    <source>
        <strain evidence="3">NBRC 113072</strain>
    </source>
</reference>
<name>A0ABQ6ISA0_9MICO</name>
<evidence type="ECO:0000256" key="1">
    <source>
        <dbReference type="SAM" id="MobiDB-lite"/>
    </source>
</evidence>
<accession>A0ABQ6ISA0</accession>
<gene>
    <name evidence="2" type="ORF">GCM10025883_28530</name>
</gene>
<dbReference type="RefSeq" id="WP_284304446.1">
    <property type="nucleotide sequence ID" value="NZ_BSUO01000001.1"/>
</dbReference>
<feature type="region of interest" description="Disordered" evidence="1">
    <location>
        <begin position="1"/>
        <end position="56"/>
    </location>
</feature>
<proteinExistence type="predicted"/>